<dbReference type="Proteomes" id="UP000063699">
    <property type="component" value="Chromosome"/>
</dbReference>
<keyword evidence="1" id="KW-0812">Transmembrane</keyword>
<dbReference type="EMBL" id="CP012752">
    <property type="protein sequence ID" value="ALG08353.1"/>
    <property type="molecule type" value="Genomic_DNA"/>
</dbReference>
<accession>A0A0N9HTQ8</accession>
<reference evidence="2 3" key="1">
    <citation type="submission" date="2015-07" db="EMBL/GenBank/DDBJ databases">
        <title>Genome sequencing of Kibdelosporangium phytohabitans.</title>
        <authorList>
            <person name="Qin S."/>
            <person name="Xing K."/>
        </authorList>
    </citation>
    <scope>NUCLEOTIDE SEQUENCE [LARGE SCALE GENOMIC DNA]</scope>
    <source>
        <strain evidence="2 3">KLBMP1111</strain>
    </source>
</reference>
<organism evidence="2 3">
    <name type="scientific">Kibdelosporangium phytohabitans</name>
    <dbReference type="NCBI Taxonomy" id="860235"/>
    <lineage>
        <taxon>Bacteria</taxon>
        <taxon>Bacillati</taxon>
        <taxon>Actinomycetota</taxon>
        <taxon>Actinomycetes</taxon>
        <taxon>Pseudonocardiales</taxon>
        <taxon>Pseudonocardiaceae</taxon>
        <taxon>Kibdelosporangium</taxon>
    </lineage>
</organism>
<dbReference type="RefSeq" id="WP_054290260.1">
    <property type="nucleotide sequence ID" value="NZ_CP012752.1"/>
</dbReference>
<feature type="transmembrane region" description="Helical" evidence="1">
    <location>
        <begin position="58"/>
        <end position="78"/>
    </location>
</feature>
<evidence type="ECO:0008006" key="4">
    <source>
        <dbReference type="Google" id="ProtNLM"/>
    </source>
</evidence>
<proteinExistence type="predicted"/>
<feature type="transmembrane region" description="Helical" evidence="1">
    <location>
        <begin position="19"/>
        <end position="46"/>
    </location>
</feature>
<keyword evidence="3" id="KW-1185">Reference proteome</keyword>
<dbReference type="PANTHER" id="PTHR40040:SF1">
    <property type="entry name" value="MEMBRANE PROTEIN"/>
    <property type="match status" value="1"/>
</dbReference>
<dbReference type="KEGG" id="kphy:AOZ06_16830"/>
<evidence type="ECO:0000313" key="2">
    <source>
        <dbReference type="EMBL" id="ALG08353.1"/>
    </source>
</evidence>
<gene>
    <name evidence="2" type="ORF">AOZ06_16830</name>
</gene>
<keyword evidence="1" id="KW-0472">Membrane</keyword>
<sequence>MTDAAGSHSTVTSARVCAIVAFVLAAIAIFFFPIIFGPGAIILGIVATAMGDKALGKWAIVAGVVGMVLGFVLGYIAVS</sequence>
<dbReference type="InterPro" id="IPR055338">
    <property type="entry name" value="YqfX-like"/>
</dbReference>
<evidence type="ECO:0000256" key="1">
    <source>
        <dbReference type="SAM" id="Phobius"/>
    </source>
</evidence>
<evidence type="ECO:0000313" key="3">
    <source>
        <dbReference type="Proteomes" id="UP000063699"/>
    </source>
</evidence>
<dbReference type="PANTHER" id="PTHR40040">
    <property type="entry name" value="SMALL HYDROPHOBIC PROTEIN-RELATED"/>
    <property type="match status" value="1"/>
</dbReference>
<keyword evidence="1" id="KW-1133">Transmembrane helix</keyword>
<protein>
    <recommendedName>
        <fullName evidence="4">DUF4190 domain-containing protein</fullName>
    </recommendedName>
</protein>
<dbReference type="AlphaFoldDB" id="A0A0N9HTQ8"/>
<name>A0A0N9HTQ8_9PSEU</name>